<reference evidence="1" key="1">
    <citation type="submission" date="2021-01" db="EMBL/GenBank/DDBJ databases">
        <authorList>
            <person name="Corre E."/>
            <person name="Pelletier E."/>
            <person name="Niang G."/>
            <person name="Scheremetjew M."/>
            <person name="Finn R."/>
            <person name="Kale V."/>
            <person name="Holt S."/>
            <person name="Cochrane G."/>
            <person name="Meng A."/>
            <person name="Brown T."/>
            <person name="Cohen L."/>
        </authorList>
    </citation>
    <scope>NUCLEOTIDE SEQUENCE</scope>
    <source>
        <strain evidence="1">UTEX LB 985</strain>
    </source>
</reference>
<protein>
    <submittedName>
        <fullName evidence="1">Uncharacterized protein</fullName>
    </submittedName>
</protein>
<name>A0A7S2CVB2_9EUKA</name>
<accession>A0A7S2CVB2</accession>
<sequence>MLCVQCRPLLSSIGRASQPLPPCVRHLPNLLLELLDVHRVDLGEEPSFSPRPRHGGVVTVVERCDRSKRSHRLLERRWLHMLHWCRWLLELRYRLLQEPRHR</sequence>
<organism evidence="1">
    <name type="scientific">Haptolina brevifila</name>
    <dbReference type="NCBI Taxonomy" id="156173"/>
    <lineage>
        <taxon>Eukaryota</taxon>
        <taxon>Haptista</taxon>
        <taxon>Haptophyta</taxon>
        <taxon>Prymnesiophyceae</taxon>
        <taxon>Prymnesiales</taxon>
        <taxon>Prymnesiaceae</taxon>
        <taxon>Haptolina</taxon>
    </lineage>
</organism>
<evidence type="ECO:0000313" key="1">
    <source>
        <dbReference type="EMBL" id="CAD9435782.1"/>
    </source>
</evidence>
<dbReference type="EMBL" id="HBGU01021269">
    <property type="protein sequence ID" value="CAD9435782.1"/>
    <property type="molecule type" value="Transcribed_RNA"/>
</dbReference>
<gene>
    <name evidence="1" type="ORF">CBRE1094_LOCUS11651</name>
</gene>
<proteinExistence type="predicted"/>
<dbReference type="AlphaFoldDB" id="A0A7S2CVB2"/>